<keyword evidence="2" id="KW-1185">Reference proteome</keyword>
<evidence type="ECO:0000313" key="1">
    <source>
        <dbReference type="EMBL" id="MBB5927245.1"/>
    </source>
</evidence>
<dbReference type="RefSeq" id="WP_184964681.1">
    <property type="nucleotide sequence ID" value="NZ_BAAAWF010000068.1"/>
</dbReference>
<sequence length="73" mass="8161">MNSPAIAHPHLPDVARLRPRQQMALDCAMCARPLGASGRVLCELRHRGLLFRLWVCTPRCQPAGPTTRHTPRP</sequence>
<evidence type="ECO:0000313" key="2">
    <source>
        <dbReference type="Proteomes" id="UP000585836"/>
    </source>
</evidence>
<dbReference type="AlphaFoldDB" id="A0A7W9PSV7"/>
<proteinExistence type="predicted"/>
<reference evidence="1 2" key="1">
    <citation type="submission" date="2020-08" db="EMBL/GenBank/DDBJ databases">
        <title>Genomic Encyclopedia of Type Strains, Phase III (KMG-III): the genomes of soil and plant-associated and newly described type strains.</title>
        <authorList>
            <person name="Whitman W."/>
        </authorList>
    </citation>
    <scope>NUCLEOTIDE SEQUENCE [LARGE SCALE GENOMIC DNA]</scope>
    <source>
        <strain evidence="1 2">CECT 3313</strain>
    </source>
</reference>
<dbReference type="EMBL" id="JACHJK010000004">
    <property type="protein sequence ID" value="MBB5927245.1"/>
    <property type="molecule type" value="Genomic_DNA"/>
</dbReference>
<comment type="caution">
    <text evidence="1">The sequence shown here is derived from an EMBL/GenBank/DDBJ whole genome shotgun (WGS) entry which is preliminary data.</text>
</comment>
<accession>A0A7W9PSV7</accession>
<dbReference type="Proteomes" id="UP000585836">
    <property type="component" value="Unassembled WGS sequence"/>
</dbReference>
<gene>
    <name evidence="1" type="ORF">FHS34_002703</name>
</gene>
<organism evidence="1 2">
    <name type="scientific">Streptomyces echinatus</name>
    <dbReference type="NCBI Taxonomy" id="67293"/>
    <lineage>
        <taxon>Bacteria</taxon>
        <taxon>Bacillati</taxon>
        <taxon>Actinomycetota</taxon>
        <taxon>Actinomycetes</taxon>
        <taxon>Kitasatosporales</taxon>
        <taxon>Streptomycetaceae</taxon>
        <taxon>Streptomyces</taxon>
    </lineage>
</organism>
<name>A0A7W9PSV7_9ACTN</name>
<protein>
    <submittedName>
        <fullName evidence="1">Uncharacterized protein</fullName>
    </submittedName>
</protein>